<sequence length="227" mass="26205">MEAIESLKQEEMNRMFGINKKYLPFIIVFAFVLYACYESIYSLVVGFDIRHLPYSFSDMIAPILGFTGAIISAFHLNKFMEYITIKSNHHKVVKYAIKYWPLSLIAIYALYPKYITEVILNIPAVLVFISYWVLSAVFSEFKRGNNARFIRSEEVNLFVSCLLMIVAVTIYAYTNATIGRKGLRVSKSEIILGEIGNNRVVRIFEKGVLLADKTTNELKYERFQKTK</sequence>
<organism evidence="2 3">
    <name type="scientific">Candidatus Jidaibacter acanthamoebae</name>
    <dbReference type="NCBI Taxonomy" id="86105"/>
    <lineage>
        <taxon>Bacteria</taxon>
        <taxon>Pseudomonadati</taxon>
        <taxon>Pseudomonadota</taxon>
        <taxon>Alphaproteobacteria</taxon>
        <taxon>Rickettsiales</taxon>
        <taxon>Candidatus Midichloriaceae</taxon>
        <taxon>Candidatus Jidaibacter</taxon>
    </lineage>
</organism>
<feature type="transmembrane region" description="Helical" evidence="1">
    <location>
        <begin position="117"/>
        <end position="134"/>
    </location>
</feature>
<dbReference type="EMBL" id="JSWE01000234">
    <property type="protein sequence ID" value="KIE04084.1"/>
    <property type="molecule type" value="Genomic_DNA"/>
</dbReference>
<keyword evidence="1" id="KW-1133">Transmembrane helix</keyword>
<dbReference type="RefSeq" id="WP_039459556.1">
    <property type="nucleotide sequence ID" value="NZ_JSWE01000234.1"/>
</dbReference>
<accession>A0A0C1QEX8</accession>
<dbReference type="AlphaFoldDB" id="A0A0C1QEX8"/>
<feature type="transmembrane region" description="Helical" evidence="1">
    <location>
        <begin position="22"/>
        <end position="47"/>
    </location>
</feature>
<name>A0A0C1QEX8_9RICK</name>
<keyword evidence="3" id="KW-1185">Reference proteome</keyword>
<dbReference type="Proteomes" id="UP000031258">
    <property type="component" value="Unassembled WGS sequence"/>
</dbReference>
<keyword evidence="1" id="KW-0812">Transmembrane</keyword>
<feature type="transmembrane region" description="Helical" evidence="1">
    <location>
        <begin position="59"/>
        <end position="80"/>
    </location>
</feature>
<evidence type="ECO:0000256" key="1">
    <source>
        <dbReference type="SAM" id="Phobius"/>
    </source>
</evidence>
<gene>
    <name evidence="2" type="ORF">NF27_JR00070</name>
</gene>
<feature type="transmembrane region" description="Helical" evidence="1">
    <location>
        <begin position="155"/>
        <end position="174"/>
    </location>
</feature>
<evidence type="ECO:0000313" key="2">
    <source>
        <dbReference type="EMBL" id="KIE04084.1"/>
    </source>
</evidence>
<comment type="caution">
    <text evidence="2">The sequence shown here is derived from an EMBL/GenBank/DDBJ whole genome shotgun (WGS) entry which is preliminary data.</text>
</comment>
<protein>
    <submittedName>
        <fullName evidence="2">Uncharacterized protein</fullName>
    </submittedName>
</protein>
<reference evidence="2 3" key="1">
    <citation type="submission" date="2014-11" db="EMBL/GenBank/DDBJ databases">
        <title>A Rickettsiales Symbiont of Amoebae With Ancient Features.</title>
        <authorList>
            <person name="Schulz F."/>
            <person name="Martijn J."/>
            <person name="Wascher F."/>
            <person name="Kostanjsek R."/>
            <person name="Ettema T.J."/>
            <person name="Horn M."/>
        </authorList>
    </citation>
    <scope>NUCLEOTIDE SEQUENCE [LARGE SCALE GENOMIC DNA]</scope>
    <source>
        <strain evidence="2 3">UWC36</strain>
    </source>
</reference>
<evidence type="ECO:0000313" key="3">
    <source>
        <dbReference type="Proteomes" id="UP000031258"/>
    </source>
</evidence>
<keyword evidence="1" id="KW-0472">Membrane</keyword>
<proteinExistence type="predicted"/>
<dbReference type="STRING" id="86105.NF27_JR00070"/>